<proteinExistence type="predicted"/>
<accession>A0A4Y2KDH3</accession>
<dbReference type="AlphaFoldDB" id="A0A4Y2KDH3"/>
<evidence type="ECO:0000313" key="2">
    <source>
        <dbReference type="Proteomes" id="UP000499080"/>
    </source>
</evidence>
<name>A0A4Y2KDH3_ARAVE</name>
<sequence>MHAPSGVLTESRGLEGCRFESRLHERSDIYKCLTYVNLLMIERLPAGVVRKFGNWVPVQVSSSSSDHSSELRGPYRNFPRVASKRNLNLSKPN</sequence>
<reference evidence="1 2" key="1">
    <citation type="journal article" date="2019" name="Sci. Rep.">
        <title>Orb-weaving spider Araneus ventricosus genome elucidates the spidroin gene catalogue.</title>
        <authorList>
            <person name="Kono N."/>
            <person name="Nakamura H."/>
            <person name="Ohtoshi R."/>
            <person name="Moran D.A.P."/>
            <person name="Shinohara A."/>
            <person name="Yoshida Y."/>
            <person name="Fujiwara M."/>
            <person name="Mori M."/>
            <person name="Tomita M."/>
            <person name="Arakawa K."/>
        </authorList>
    </citation>
    <scope>NUCLEOTIDE SEQUENCE [LARGE SCALE GENOMIC DNA]</scope>
</reference>
<evidence type="ECO:0000313" key="1">
    <source>
        <dbReference type="EMBL" id="GBM99899.1"/>
    </source>
</evidence>
<gene>
    <name evidence="1" type="ORF">AVEN_188416_1</name>
</gene>
<comment type="caution">
    <text evidence="1">The sequence shown here is derived from an EMBL/GenBank/DDBJ whole genome shotgun (WGS) entry which is preliminary data.</text>
</comment>
<organism evidence="1 2">
    <name type="scientific">Araneus ventricosus</name>
    <name type="common">Orbweaver spider</name>
    <name type="synonym">Epeira ventricosa</name>
    <dbReference type="NCBI Taxonomy" id="182803"/>
    <lineage>
        <taxon>Eukaryota</taxon>
        <taxon>Metazoa</taxon>
        <taxon>Ecdysozoa</taxon>
        <taxon>Arthropoda</taxon>
        <taxon>Chelicerata</taxon>
        <taxon>Arachnida</taxon>
        <taxon>Araneae</taxon>
        <taxon>Araneomorphae</taxon>
        <taxon>Entelegynae</taxon>
        <taxon>Araneoidea</taxon>
        <taxon>Araneidae</taxon>
        <taxon>Araneus</taxon>
    </lineage>
</organism>
<protein>
    <submittedName>
        <fullName evidence="1">Uncharacterized protein</fullName>
    </submittedName>
</protein>
<dbReference type="EMBL" id="BGPR01004459">
    <property type="protein sequence ID" value="GBM99899.1"/>
    <property type="molecule type" value="Genomic_DNA"/>
</dbReference>
<dbReference type="Proteomes" id="UP000499080">
    <property type="component" value="Unassembled WGS sequence"/>
</dbReference>
<keyword evidence="2" id="KW-1185">Reference proteome</keyword>